<gene>
    <name evidence="1" type="ORF">A2U01_0019836</name>
</gene>
<comment type="caution">
    <text evidence="1">The sequence shown here is derived from an EMBL/GenBank/DDBJ whole genome shotgun (WGS) entry which is preliminary data.</text>
</comment>
<accession>A0A392NIA0</accession>
<name>A0A392NIA0_9FABA</name>
<sequence length="27" mass="3106">MVLREELHEEEEVVAVADSIPLKNQDI</sequence>
<dbReference type="Proteomes" id="UP000265520">
    <property type="component" value="Unassembled WGS sequence"/>
</dbReference>
<feature type="non-terminal residue" evidence="1">
    <location>
        <position position="27"/>
    </location>
</feature>
<proteinExistence type="predicted"/>
<dbReference type="EMBL" id="LXQA010038618">
    <property type="protein sequence ID" value="MCH98828.1"/>
    <property type="molecule type" value="Genomic_DNA"/>
</dbReference>
<evidence type="ECO:0000313" key="1">
    <source>
        <dbReference type="EMBL" id="MCH98828.1"/>
    </source>
</evidence>
<protein>
    <submittedName>
        <fullName evidence="1">Uncharacterized protein</fullName>
    </submittedName>
</protein>
<keyword evidence="2" id="KW-1185">Reference proteome</keyword>
<dbReference type="AlphaFoldDB" id="A0A392NIA0"/>
<reference evidence="1 2" key="1">
    <citation type="journal article" date="2018" name="Front. Plant Sci.">
        <title>Red Clover (Trifolium pratense) and Zigzag Clover (T. medium) - A Picture of Genomic Similarities and Differences.</title>
        <authorList>
            <person name="Dluhosova J."/>
            <person name="Istvanek J."/>
            <person name="Nedelnik J."/>
            <person name="Repkova J."/>
        </authorList>
    </citation>
    <scope>NUCLEOTIDE SEQUENCE [LARGE SCALE GENOMIC DNA]</scope>
    <source>
        <strain evidence="2">cv. 10/8</strain>
        <tissue evidence="1">Leaf</tissue>
    </source>
</reference>
<organism evidence="1 2">
    <name type="scientific">Trifolium medium</name>
    <dbReference type="NCBI Taxonomy" id="97028"/>
    <lineage>
        <taxon>Eukaryota</taxon>
        <taxon>Viridiplantae</taxon>
        <taxon>Streptophyta</taxon>
        <taxon>Embryophyta</taxon>
        <taxon>Tracheophyta</taxon>
        <taxon>Spermatophyta</taxon>
        <taxon>Magnoliopsida</taxon>
        <taxon>eudicotyledons</taxon>
        <taxon>Gunneridae</taxon>
        <taxon>Pentapetalae</taxon>
        <taxon>rosids</taxon>
        <taxon>fabids</taxon>
        <taxon>Fabales</taxon>
        <taxon>Fabaceae</taxon>
        <taxon>Papilionoideae</taxon>
        <taxon>50 kb inversion clade</taxon>
        <taxon>NPAAA clade</taxon>
        <taxon>Hologalegina</taxon>
        <taxon>IRL clade</taxon>
        <taxon>Trifolieae</taxon>
        <taxon>Trifolium</taxon>
    </lineage>
</organism>
<evidence type="ECO:0000313" key="2">
    <source>
        <dbReference type="Proteomes" id="UP000265520"/>
    </source>
</evidence>